<evidence type="ECO:0000313" key="2">
    <source>
        <dbReference type="Proteomes" id="UP000577362"/>
    </source>
</evidence>
<reference evidence="1 2" key="1">
    <citation type="submission" date="2020-08" db="EMBL/GenBank/DDBJ databases">
        <title>Genomic Encyclopedia of Type Strains, Phase IV (KMG-IV): sequencing the most valuable type-strain genomes for metagenomic binning, comparative biology and taxonomic classification.</title>
        <authorList>
            <person name="Goeker M."/>
        </authorList>
    </citation>
    <scope>NUCLEOTIDE SEQUENCE [LARGE SCALE GENOMIC DNA]</scope>
    <source>
        <strain evidence="1 2">DSM 103737</strain>
    </source>
</reference>
<keyword evidence="2" id="KW-1185">Reference proteome</keyword>
<comment type="caution">
    <text evidence="1">The sequence shown here is derived from an EMBL/GenBank/DDBJ whole genome shotgun (WGS) entry which is preliminary data.</text>
</comment>
<dbReference type="Proteomes" id="UP000577362">
    <property type="component" value="Unassembled WGS sequence"/>
</dbReference>
<evidence type="ECO:0000313" key="1">
    <source>
        <dbReference type="EMBL" id="MBB4019580.1"/>
    </source>
</evidence>
<name>A0A840C379_9HYPH</name>
<dbReference type="AlphaFoldDB" id="A0A840C379"/>
<evidence type="ECO:0008006" key="3">
    <source>
        <dbReference type="Google" id="ProtNLM"/>
    </source>
</evidence>
<accession>A0A840C379</accession>
<protein>
    <recommendedName>
        <fullName evidence="3">Phage tail assembly protein</fullName>
    </recommendedName>
</protein>
<dbReference type="Pfam" id="PF10109">
    <property type="entry name" value="Phage_TAC_7"/>
    <property type="match status" value="1"/>
</dbReference>
<proteinExistence type="predicted"/>
<organism evidence="1 2">
    <name type="scientific">Chelatococcus caeni</name>
    <dbReference type="NCBI Taxonomy" id="1348468"/>
    <lineage>
        <taxon>Bacteria</taxon>
        <taxon>Pseudomonadati</taxon>
        <taxon>Pseudomonadota</taxon>
        <taxon>Alphaproteobacteria</taxon>
        <taxon>Hyphomicrobiales</taxon>
        <taxon>Chelatococcaceae</taxon>
        <taxon>Chelatococcus</taxon>
    </lineage>
</organism>
<gene>
    <name evidence="1" type="ORF">GGR16_004635</name>
</gene>
<dbReference type="RefSeq" id="WP_183318442.1">
    <property type="nucleotide sequence ID" value="NZ_JACIEN010000008.1"/>
</dbReference>
<dbReference type="EMBL" id="JACIEN010000008">
    <property type="protein sequence ID" value="MBB4019580.1"/>
    <property type="molecule type" value="Genomic_DNA"/>
</dbReference>
<sequence>MEWPYTLKRSIEAGGKTTTHVTFRDATFKDFKLLSKRMQEGDEIEAISLSIADLAGMNVAEVDKLSPEDSAELMARVNEAFAPFEKLARSKSRN</sequence>
<dbReference type="InterPro" id="IPR019289">
    <property type="entry name" value="Phage_tail_E/E"/>
</dbReference>